<reference evidence="1" key="1">
    <citation type="submission" date="2022-07" db="EMBL/GenBank/DDBJ databases">
        <title>Genome Sequence of Phlebia brevispora.</title>
        <authorList>
            <person name="Buettner E."/>
        </authorList>
    </citation>
    <scope>NUCLEOTIDE SEQUENCE</scope>
    <source>
        <strain evidence="1">MPL23</strain>
    </source>
</reference>
<sequence length="462" mass="51809">MPHFFSSLRRSKDHDRHAYPRYDDYTRYDSHEPQPSDWRRVVPPSHRDGENWQEEMVEYPETYPGRGEYPGSRRSNRPATHDYPRHRSYDVQSESTATATDDVPGSSRYYTRDNAVPIVQRESSLTRLQEVFSDHAASVGPRPVTEVTLPQQGTPRANPVDIQQPPPPAPAAELRTVYAAQQQPVLVQNSTIDSSEADIRIQRPQTYGARDKPRAPSRSRSEMRREPSTGARSMDEEEFPPCVVVVERGRHGKPDTYYVIPGVHRSYLKMNKETSSLGSATSPGDIGHEGNVLSLLRMNMGEKSEGLALTIRPLWIIHTVPTRMMGTIVATETMDIRIGHGTTTTDPQVDRLLLARHTLIPENMTTMIMTLGTRAEVLAVIQPSLQDVTTLLVPDLTSPRVLYIWMIIGETGQRKSSELYPGYAFANDSIAEASQAAPLAGDRMATLTAGESHVEPRRTRCF</sequence>
<dbReference type="EMBL" id="JANHOG010000007">
    <property type="protein sequence ID" value="KAJ3559843.1"/>
    <property type="molecule type" value="Genomic_DNA"/>
</dbReference>
<name>A0ACC1TF37_9APHY</name>
<dbReference type="Proteomes" id="UP001148662">
    <property type="component" value="Unassembled WGS sequence"/>
</dbReference>
<evidence type="ECO:0000313" key="2">
    <source>
        <dbReference type="Proteomes" id="UP001148662"/>
    </source>
</evidence>
<proteinExistence type="predicted"/>
<accession>A0ACC1TF37</accession>
<gene>
    <name evidence="1" type="ORF">NM688_g92</name>
</gene>
<evidence type="ECO:0000313" key="1">
    <source>
        <dbReference type="EMBL" id="KAJ3559843.1"/>
    </source>
</evidence>
<organism evidence="1 2">
    <name type="scientific">Phlebia brevispora</name>
    <dbReference type="NCBI Taxonomy" id="194682"/>
    <lineage>
        <taxon>Eukaryota</taxon>
        <taxon>Fungi</taxon>
        <taxon>Dikarya</taxon>
        <taxon>Basidiomycota</taxon>
        <taxon>Agaricomycotina</taxon>
        <taxon>Agaricomycetes</taxon>
        <taxon>Polyporales</taxon>
        <taxon>Meruliaceae</taxon>
        <taxon>Phlebia</taxon>
    </lineage>
</organism>
<protein>
    <submittedName>
        <fullName evidence="1">Uncharacterized protein</fullName>
    </submittedName>
</protein>
<keyword evidence="2" id="KW-1185">Reference proteome</keyword>
<comment type="caution">
    <text evidence="1">The sequence shown here is derived from an EMBL/GenBank/DDBJ whole genome shotgun (WGS) entry which is preliminary data.</text>
</comment>